<dbReference type="RefSeq" id="WP_004092308.1">
    <property type="nucleotide sequence ID" value="NZ_AFGF01000017.1"/>
</dbReference>
<dbReference type="SUPFAM" id="SSF46689">
    <property type="entry name" value="Homeodomain-like"/>
    <property type="match status" value="1"/>
</dbReference>
<evidence type="ECO:0000256" key="3">
    <source>
        <dbReference type="ARBA" id="ARBA00023125"/>
    </source>
</evidence>
<dbReference type="SUPFAM" id="SSF48498">
    <property type="entry name" value="Tetracyclin repressor-like, C-terminal domain"/>
    <property type="match status" value="1"/>
</dbReference>
<evidence type="ECO:0000313" key="8">
    <source>
        <dbReference type="Proteomes" id="UP000003240"/>
    </source>
</evidence>
<dbReference type="InterPro" id="IPR023772">
    <property type="entry name" value="DNA-bd_HTH_TetR-type_CS"/>
</dbReference>
<dbReference type="PROSITE" id="PS01081">
    <property type="entry name" value="HTH_TETR_1"/>
    <property type="match status" value="1"/>
</dbReference>
<dbReference type="Proteomes" id="UP000003240">
    <property type="component" value="Unassembled WGS sequence"/>
</dbReference>
<keyword evidence="4" id="KW-0804">Transcription</keyword>
<protein>
    <submittedName>
        <fullName evidence="7">Transcriptional regulator</fullName>
    </submittedName>
</protein>
<proteinExistence type="predicted"/>
<reference evidence="7 8" key="1">
    <citation type="journal article" date="2011" name="EMBO J.">
        <title>Structural diversity of bacterial flagellar motors.</title>
        <authorList>
            <person name="Chen S."/>
            <person name="Beeby M."/>
            <person name="Murphy G.E."/>
            <person name="Leadbetter J.R."/>
            <person name="Hendrixson D.R."/>
            <person name="Briegel A."/>
            <person name="Li Z."/>
            <person name="Shi J."/>
            <person name="Tocheva E.I."/>
            <person name="Muller A."/>
            <person name="Dobro M.J."/>
            <person name="Jensen G.J."/>
        </authorList>
    </citation>
    <scope>NUCLEOTIDE SEQUENCE [LARGE SCALE GENOMIC DNA]</scope>
    <source>
        <strain evidence="7 8">DSM 6540</strain>
    </source>
</reference>
<gene>
    <name evidence="7" type="ORF">ALO_02071</name>
</gene>
<sequence>MFLRDHIVLAAAEELKTRGVKFTMNDLAKRLSLSKTTLYDHFAAKSDLIQELVNRSSQTIQEQEDEIYKNARLSTAEKIQSLLKISQKVFGPVYNRAIHDDFRHYYPDHYKQLSDFRQERLDKLMALIQQGIEEHAFRPVNVSVFRQLIISVLDDLCSFQFLEKNNMTYADALTALSDIILHGLIPPKEGDIR</sequence>
<dbReference type="PRINTS" id="PR00455">
    <property type="entry name" value="HTHTETR"/>
</dbReference>
<keyword evidence="2" id="KW-0805">Transcription regulation</keyword>
<dbReference type="InterPro" id="IPR001647">
    <property type="entry name" value="HTH_TetR"/>
</dbReference>
<dbReference type="eggNOG" id="COG1309">
    <property type="taxonomic scope" value="Bacteria"/>
</dbReference>
<feature type="domain" description="HTH tetR-type" evidence="6">
    <location>
        <begin position="1"/>
        <end position="60"/>
    </location>
</feature>
<dbReference type="Gene3D" id="1.10.10.60">
    <property type="entry name" value="Homeodomain-like"/>
    <property type="match status" value="1"/>
</dbReference>
<dbReference type="EMBL" id="AFGF01000017">
    <property type="protein sequence ID" value="EGO65362.1"/>
    <property type="molecule type" value="Genomic_DNA"/>
</dbReference>
<dbReference type="Pfam" id="PF00440">
    <property type="entry name" value="TetR_N"/>
    <property type="match status" value="1"/>
</dbReference>
<evidence type="ECO:0000256" key="1">
    <source>
        <dbReference type="ARBA" id="ARBA00022491"/>
    </source>
</evidence>
<dbReference type="GO" id="GO:0000976">
    <property type="term" value="F:transcription cis-regulatory region binding"/>
    <property type="evidence" value="ECO:0007669"/>
    <property type="project" value="TreeGrafter"/>
</dbReference>
<dbReference type="STRING" id="1009370.ALO_02071"/>
<evidence type="ECO:0000259" key="6">
    <source>
        <dbReference type="PROSITE" id="PS50977"/>
    </source>
</evidence>
<feature type="DNA-binding region" description="H-T-H motif" evidence="5">
    <location>
        <begin position="23"/>
        <end position="42"/>
    </location>
</feature>
<evidence type="ECO:0000256" key="2">
    <source>
        <dbReference type="ARBA" id="ARBA00023015"/>
    </source>
</evidence>
<dbReference type="InterPro" id="IPR036271">
    <property type="entry name" value="Tet_transcr_reg_TetR-rel_C_sf"/>
</dbReference>
<dbReference type="PANTHER" id="PTHR30055:SF175">
    <property type="entry name" value="HTH-TYPE TRANSCRIPTIONAL REPRESSOR KSTR2"/>
    <property type="match status" value="1"/>
</dbReference>
<evidence type="ECO:0000256" key="5">
    <source>
        <dbReference type="PROSITE-ProRule" id="PRU00335"/>
    </source>
</evidence>
<dbReference type="InterPro" id="IPR050109">
    <property type="entry name" value="HTH-type_TetR-like_transc_reg"/>
</dbReference>
<keyword evidence="1" id="KW-0678">Repressor</keyword>
<accession>F7NEF1</accession>
<comment type="caution">
    <text evidence="7">The sequence shown here is derived from an EMBL/GenBank/DDBJ whole genome shotgun (WGS) entry which is preliminary data.</text>
</comment>
<organism evidence="7 8">
    <name type="scientific">Acetonema longum DSM 6540</name>
    <dbReference type="NCBI Taxonomy" id="1009370"/>
    <lineage>
        <taxon>Bacteria</taxon>
        <taxon>Bacillati</taxon>
        <taxon>Bacillota</taxon>
        <taxon>Negativicutes</taxon>
        <taxon>Acetonemataceae</taxon>
        <taxon>Acetonema</taxon>
    </lineage>
</organism>
<dbReference type="Gene3D" id="1.10.357.10">
    <property type="entry name" value="Tetracycline Repressor, domain 2"/>
    <property type="match status" value="1"/>
</dbReference>
<dbReference type="PROSITE" id="PS50977">
    <property type="entry name" value="HTH_TETR_2"/>
    <property type="match status" value="1"/>
</dbReference>
<name>F7NEF1_9FIRM</name>
<evidence type="ECO:0000313" key="7">
    <source>
        <dbReference type="EMBL" id="EGO65362.1"/>
    </source>
</evidence>
<dbReference type="AlphaFoldDB" id="F7NEF1"/>
<keyword evidence="3 5" id="KW-0238">DNA-binding</keyword>
<dbReference type="GO" id="GO:0003700">
    <property type="term" value="F:DNA-binding transcription factor activity"/>
    <property type="evidence" value="ECO:0007669"/>
    <property type="project" value="TreeGrafter"/>
</dbReference>
<dbReference type="InterPro" id="IPR009057">
    <property type="entry name" value="Homeodomain-like_sf"/>
</dbReference>
<dbReference type="PANTHER" id="PTHR30055">
    <property type="entry name" value="HTH-TYPE TRANSCRIPTIONAL REGULATOR RUTR"/>
    <property type="match status" value="1"/>
</dbReference>
<keyword evidence="8" id="KW-1185">Reference proteome</keyword>
<evidence type="ECO:0000256" key="4">
    <source>
        <dbReference type="ARBA" id="ARBA00023163"/>
    </source>
</evidence>